<dbReference type="AlphaFoldDB" id="A0A2J5HG20"/>
<proteinExistence type="predicted"/>
<name>A0A2J5HG20_9EURO</name>
<reference evidence="3" key="1">
    <citation type="submission" date="2017-12" db="EMBL/GenBank/DDBJ databases">
        <authorList>
            <consortium name="DOE Joint Genome Institute"/>
            <person name="Mondo S.J."/>
            <person name="Kjaerbolling I."/>
            <person name="Vesth T.C."/>
            <person name="Frisvad J.C."/>
            <person name="Nybo J.L."/>
            <person name="Theobald S."/>
            <person name="Kuo A."/>
            <person name="Bowyer P."/>
            <person name="Matsuda Y."/>
            <person name="Lyhne E.K."/>
            <person name="Kogle M.E."/>
            <person name="Clum A."/>
            <person name="Lipzen A."/>
            <person name="Salamov A."/>
            <person name="Ngan C.Y."/>
            <person name="Daum C."/>
            <person name="Chiniquy J."/>
            <person name="Barry K."/>
            <person name="LaButti K."/>
            <person name="Haridas S."/>
            <person name="Simmons B.A."/>
            <person name="Magnuson J.K."/>
            <person name="Mortensen U.H."/>
            <person name="Larsen T.O."/>
            <person name="Grigoriev I.V."/>
            <person name="Baker S.E."/>
            <person name="Andersen M.R."/>
            <person name="Nordberg H.P."/>
            <person name="Cantor M.N."/>
            <person name="Hua S.X."/>
        </authorList>
    </citation>
    <scope>NUCLEOTIDE SEQUENCE [LARGE SCALE GENOMIC DNA]</scope>
    <source>
        <strain evidence="3">IBT 19404</strain>
    </source>
</reference>
<accession>A0A2J5HG20</accession>
<keyword evidence="3" id="KW-1185">Reference proteome</keyword>
<sequence length="100" mass="11208">MTLREHPTFPQSSVRHHHPHPHQPLTRVQQKGFERLVLPSHPGSTSDPVRGVQEPIIAIPPRKELVDLAFLRASQSQWMGHCSMLPDTCNAIFDSAQGFG</sequence>
<organism evidence="2 3">
    <name type="scientific">Aspergillus taichungensis</name>
    <dbReference type="NCBI Taxonomy" id="482145"/>
    <lineage>
        <taxon>Eukaryota</taxon>
        <taxon>Fungi</taxon>
        <taxon>Dikarya</taxon>
        <taxon>Ascomycota</taxon>
        <taxon>Pezizomycotina</taxon>
        <taxon>Eurotiomycetes</taxon>
        <taxon>Eurotiomycetidae</taxon>
        <taxon>Eurotiales</taxon>
        <taxon>Aspergillaceae</taxon>
        <taxon>Aspergillus</taxon>
        <taxon>Aspergillus subgen. Circumdati</taxon>
    </lineage>
</organism>
<dbReference type="Proteomes" id="UP000235023">
    <property type="component" value="Unassembled WGS sequence"/>
</dbReference>
<dbReference type="EMBL" id="KZ559637">
    <property type="protein sequence ID" value="PLN75775.1"/>
    <property type="molecule type" value="Genomic_DNA"/>
</dbReference>
<evidence type="ECO:0000313" key="2">
    <source>
        <dbReference type="EMBL" id="PLN75775.1"/>
    </source>
</evidence>
<protein>
    <submittedName>
        <fullName evidence="2">Uncharacterized protein</fullName>
    </submittedName>
</protein>
<evidence type="ECO:0000313" key="3">
    <source>
        <dbReference type="Proteomes" id="UP000235023"/>
    </source>
</evidence>
<gene>
    <name evidence="2" type="ORF">BDW42DRAFT_32407</name>
</gene>
<evidence type="ECO:0000256" key="1">
    <source>
        <dbReference type="SAM" id="MobiDB-lite"/>
    </source>
</evidence>
<feature type="region of interest" description="Disordered" evidence="1">
    <location>
        <begin position="1"/>
        <end position="26"/>
    </location>
</feature>